<accession>A0A7J8VVS2</accession>
<sequence length="72" mass="8226">MMYVFVSRQVSRSPHSKHSQRRHSPYSSSETTRYGKEVKVKVTCSAIKDVRNNGFHFVYTGAQAYKDISVLG</sequence>
<evidence type="ECO:0000313" key="2">
    <source>
        <dbReference type="EMBL" id="MBA0666906.1"/>
    </source>
</evidence>
<protein>
    <submittedName>
        <fullName evidence="2">Uncharacterized protein</fullName>
    </submittedName>
</protein>
<organism evidence="2 3">
    <name type="scientific">Gossypium klotzschianum</name>
    <dbReference type="NCBI Taxonomy" id="34286"/>
    <lineage>
        <taxon>Eukaryota</taxon>
        <taxon>Viridiplantae</taxon>
        <taxon>Streptophyta</taxon>
        <taxon>Embryophyta</taxon>
        <taxon>Tracheophyta</taxon>
        <taxon>Spermatophyta</taxon>
        <taxon>Magnoliopsida</taxon>
        <taxon>eudicotyledons</taxon>
        <taxon>Gunneridae</taxon>
        <taxon>Pentapetalae</taxon>
        <taxon>rosids</taxon>
        <taxon>malvids</taxon>
        <taxon>Malvales</taxon>
        <taxon>Malvaceae</taxon>
        <taxon>Malvoideae</taxon>
        <taxon>Gossypium</taxon>
    </lineage>
</organism>
<dbReference type="AlphaFoldDB" id="A0A7J8VVS2"/>
<dbReference type="Proteomes" id="UP000593573">
    <property type="component" value="Unassembled WGS sequence"/>
</dbReference>
<name>A0A7J8VVS2_9ROSI</name>
<dbReference type="EMBL" id="JABFAB010000012">
    <property type="protein sequence ID" value="MBA0666906.1"/>
    <property type="molecule type" value="Genomic_DNA"/>
</dbReference>
<reference evidence="2 3" key="1">
    <citation type="journal article" date="2019" name="Genome Biol. Evol.">
        <title>Insights into the evolution of the New World diploid cottons (Gossypium, subgenus Houzingenia) based on genome sequencing.</title>
        <authorList>
            <person name="Grover C.E."/>
            <person name="Arick M.A. 2nd"/>
            <person name="Thrash A."/>
            <person name="Conover J.L."/>
            <person name="Sanders W.S."/>
            <person name="Peterson D.G."/>
            <person name="Frelichowski J.E."/>
            <person name="Scheffler J.A."/>
            <person name="Scheffler B.E."/>
            <person name="Wendel J.F."/>
        </authorList>
    </citation>
    <scope>NUCLEOTIDE SEQUENCE [LARGE SCALE GENOMIC DNA]</scope>
    <source>
        <strain evidence="2">57</strain>
        <tissue evidence="2">Leaf</tissue>
    </source>
</reference>
<dbReference type="OrthoDB" id="540503at2759"/>
<feature type="region of interest" description="Disordered" evidence="1">
    <location>
        <begin position="1"/>
        <end position="32"/>
    </location>
</feature>
<feature type="compositionally biased region" description="Basic residues" evidence="1">
    <location>
        <begin position="14"/>
        <end position="24"/>
    </location>
</feature>
<proteinExistence type="predicted"/>
<gene>
    <name evidence="2" type="ORF">Goklo_003266</name>
</gene>
<keyword evidence="3" id="KW-1185">Reference proteome</keyword>
<evidence type="ECO:0000313" key="3">
    <source>
        <dbReference type="Proteomes" id="UP000593573"/>
    </source>
</evidence>
<comment type="caution">
    <text evidence="2">The sequence shown here is derived from an EMBL/GenBank/DDBJ whole genome shotgun (WGS) entry which is preliminary data.</text>
</comment>
<evidence type="ECO:0000256" key="1">
    <source>
        <dbReference type="SAM" id="MobiDB-lite"/>
    </source>
</evidence>